<protein>
    <submittedName>
        <fullName evidence="1">Uncharacterized protein</fullName>
    </submittedName>
</protein>
<evidence type="ECO:0000313" key="1">
    <source>
        <dbReference type="EMBL" id="PWA52774.1"/>
    </source>
</evidence>
<organism evidence="1 2">
    <name type="scientific">Artemisia annua</name>
    <name type="common">Sweet wormwood</name>
    <dbReference type="NCBI Taxonomy" id="35608"/>
    <lineage>
        <taxon>Eukaryota</taxon>
        <taxon>Viridiplantae</taxon>
        <taxon>Streptophyta</taxon>
        <taxon>Embryophyta</taxon>
        <taxon>Tracheophyta</taxon>
        <taxon>Spermatophyta</taxon>
        <taxon>Magnoliopsida</taxon>
        <taxon>eudicotyledons</taxon>
        <taxon>Gunneridae</taxon>
        <taxon>Pentapetalae</taxon>
        <taxon>asterids</taxon>
        <taxon>campanulids</taxon>
        <taxon>Asterales</taxon>
        <taxon>Asteraceae</taxon>
        <taxon>Asteroideae</taxon>
        <taxon>Anthemideae</taxon>
        <taxon>Artemisiinae</taxon>
        <taxon>Artemisia</taxon>
    </lineage>
</organism>
<comment type="caution">
    <text evidence="1">The sequence shown here is derived from an EMBL/GenBank/DDBJ whole genome shotgun (WGS) entry which is preliminary data.</text>
</comment>
<reference evidence="1 2" key="1">
    <citation type="journal article" date="2018" name="Mol. Plant">
        <title>The genome of Artemisia annua provides insight into the evolution of Asteraceae family and artemisinin biosynthesis.</title>
        <authorList>
            <person name="Shen Q."/>
            <person name="Zhang L."/>
            <person name="Liao Z."/>
            <person name="Wang S."/>
            <person name="Yan T."/>
            <person name="Shi P."/>
            <person name="Liu M."/>
            <person name="Fu X."/>
            <person name="Pan Q."/>
            <person name="Wang Y."/>
            <person name="Lv Z."/>
            <person name="Lu X."/>
            <person name="Zhang F."/>
            <person name="Jiang W."/>
            <person name="Ma Y."/>
            <person name="Chen M."/>
            <person name="Hao X."/>
            <person name="Li L."/>
            <person name="Tang Y."/>
            <person name="Lv G."/>
            <person name="Zhou Y."/>
            <person name="Sun X."/>
            <person name="Brodelius P.E."/>
            <person name="Rose J.K.C."/>
            <person name="Tang K."/>
        </authorList>
    </citation>
    <scope>NUCLEOTIDE SEQUENCE [LARGE SCALE GENOMIC DNA]</scope>
    <source>
        <strain evidence="2">cv. Huhao1</strain>
        <tissue evidence="1">Leaf</tissue>
    </source>
</reference>
<name>A0A2U1LUX3_ARTAN</name>
<accession>A0A2U1LUX3</accession>
<sequence>MVFGHDDKTCLKRVVAEGKKQSVNTNDGKNEASMSGTKKILEIASDKIVISNPMEALNLVTNDDAKGAKPKKTDVEVTITPNVETRVERLVSSSSNVKKDGKSIAKTVEAIARVT</sequence>
<gene>
    <name evidence="1" type="ORF">CTI12_AA450190</name>
</gene>
<dbReference type="AlphaFoldDB" id="A0A2U1LUX3"/>
<evidence type="ECO:0000313" key="2">
    <source>
        <dbReference type="Proteomes" id="UP000245207"/>
    </source>
</evidence>
<dbReference type="Proteomes" id="UP000245207">
    <property type="component" value="Unassembled WGS sequence"/>
</dbReference>
<keyword evidence="2" id="KW-1185">Reference proteome</keyword>
<proteinExistence type="predicted"/>
<dbReference type="EMBL" id="PKPP01007657">
    <property type="protein sequence ID" value="PWA52774.1"/>
    <property type="molecule type" value="Genomic_DNA"/>
</dbReference>